<dbReference type="OrthoDB" id="425753at2"/>
<reference evidence="1 2" key="1">
    <citation type="submission" date="2019-06" db="EMBL/GenBank/DDBJ databases">
        <title>Genomic Encyclopedia of Type Strains, Phase IV (KMG-V): Genome sequencing to study the core and pangenomes of soil and plant-associated prokaryotes.</title>
        <authorList>
            <person name="Whitman W."/>
        </authorList>
    </citation>
    <scope>NUCLEOTIDE SEQUENCE [LARGE SCALE GENOMIC DNA]</scope>
    <source>
        <strain evidence="1 2">BR 11140</strain>
    </source>
</reference>
<evidence type="ECO:0000313" key="2">
    <source>
        <dbReference type="Proteomes" id="UP000318050"/>
    </source>
</evidence>
<dbReference type="EMBL" id="VITT01000032">
    <property type="protein sequence ID" value="TWB47827.1"/>
    <property type="molecule type" value="Genomic_DNA"/>
</dbReference>
<dbReference type="Gene3D" id="1.20.1220.20">
    <property type="entry name" value="Uncharcterised protein PF01724"/>
    <property type="match status" value="1"/>
</dbReference>
<name>A0A560HMQ5_9PROT</name>
<dbReference type="InterPro" id="IPR002636">
    <property type="entry name" value="DUF29"/>
</dbReference>
<sequence>MPDSTPSLYERDFYAWANEQAALLRAGKLAAADIAHIAEEIESMGKTEKRELISRLAVLLAHLLKWQYQPERQSRSWEATIRTQRLEVRDHLADNPSLKAQLADAVAAAYERAVISAAETNLPENTFPNACPWAFDLVMSEGFWPDAEAH</sequence>
<dbReference type="PANTHER" id="PTHR34235:SF4">
    <property type="entry name" value="SLR0291 PROTEIN"/>
    <property type="match status" value="1"/>
</dbReference>
<proteinExistence type="predicted"/>
<organism evidence="1 2">
    <name type="scientific">Nitrospirillum amazonense</name>
    <dbReference type="NCBI Taxonomy" id="28077"/>
    <lineage>
        <taxon>Bacteria</taxon>
        <taxon>Pseudomonadati</taxon>
        <taxon>Pseudomonadota</taxon>
        <taxon>Alphaproteobacteria</taxon>
        <taxon>Rhodospirillales</taxon>
        <taxon>Azospirillaceae</taxon>
        <taxon>Nitrospirillum</taxon>
    </lineage>
</organism>
<evidence type="ECO:0000313" key="1">
    <source>
        <dbReference type="EMBL" id="TWB47827.1"/>
    </source>
</evidence>
<accession>A0A560HMQ5</accession>
<dbReference type="Proteomes" id="UP000318050">
    <property type="component" value="Unassembled WGS sequence"/>
</dbReference>
<gene>
    <name evidence="1" type="ORF">FBZ92_13283</name>
</gene>
<dbReference type="PANTHER" id="PTHR34235">
    <property type="entry name" value="SLR1203 PROTEIN-RELATED"/>
    <property type="match status" value="1"/>
</dbReference>
<dbReference type="Pfam" id="PF01724">
    <property type="entry name" value="DUF29"/>
    <property type="match status" value="1"/>
</dbReference>
<comment type="caution">
    <text evidence="1">The sequence shown here is derived from an EMBL/GenBank/DDBJ whole genome shotgun (WGS) entry which is preliminary data.</text>
</comment>
<dbReference type="AlphaFoldDB" id="A0A560HMQ5"/>
<protein>
    <submittedName>
        <fullName evidence="1">Uncharacterized protein DUF29</fullName>
    </submittedName>
</protein>